<dbReference type="EMBL" id="NAEP01000052">
    <property type="protein sequence ID" value="PDQ34462.1"/>
    <property type="molecule type" value="Genomic_DNA"/>
</dbReference>
<dbReference type="InterPro" id="IPR047187">
    <property type="entry name" value="SF1_C_Upf1"/>
</dbReference>
<dbReference type="Pfam" id="PF13482">
    <property type="entry name" value="RNase_H_2"/>
    <property type="match status" value="1"/>
</dbReference>
<dbReference type="GO" id="GO:0005524">
    <property type="term" value="F:ATP binding"/>
    <property type="evidence" value="ECO:0007669"/>
    <property type="project" value="UniProtKB-KW"/>
</dbReference>
<dbReference type="InterPro" id="IPR050534">
    <property type="entry name" value="Coronavir_polyprotein_1ab"/>
</dbReference>
<evidence type="ECO:0000313" key="7">
    <source>
        <dbReference type="EMBL" id="PDQ34462.1"/>
    </source>
</evidence>
<dbReference type="Gene3D" id="3.40.50.300">
    <property type="entry name" value="P-loop containing nucleotide triphosphate hydrolases"/>
    <property type="match status" value="2"/>
</dbReference>
<evidence type="ECO:0000313" key="8">
    <source>
        <dbReference type="Proteomes" id="UP000219994"/>
    </source>
</evidence>
<protein>
    <recommendedName>
        <fullName evidence="9">DNA helicase</fullName>
    </recommendedName>
</protein>
<dbReference type="Pfam" id="PF13087">
    <property type="entry name" value="AAA_12"/>
    <property type="match status" value="1"/>
</dbReference>
<dbReference type="Pfam" id="PF13604">
    <property type="entry name" value="AAA_30"/>
    <property type="match status" value="1"/>
</dbReference>
<proteinExistence type="predicted"/>
<dbReference type="SUPFAM" id="SSF52540">
    <property type="entry name" value="P-loop containing nucleoside triphosphate hydrolases"/>
    <property type="match status" value="1"/>
</dbReference>
<dbReference type="InterPro" id="IPR019993">
    <property type="entry name" value="RecB_nuclease_TM0106_put"/>
</dbReference>
<dbReference type="CDD" id="cd18808">
    <property type="entry name" value="SF1_C_Upf1"/>
    <property type="match status" value="1"/>
</dbReference>
<gene>
    <name evidence="7" type="ORF">B5766_11070</name>
</gene>
<evidence type="ECO:0000259" key="5">
    <source>
        <dbReference type="Pfam" id="PF13087"/>
    </source>
</evidence>
<feature type="domain" description="DNA2/NAM7 helicase-like C-terminal" evidence="5">
    <location>
        <begin position="1032"/>
        <end position="1205"/>
    </location>
</feature>
<keyword evidence="2" id="KW-0378">Hydrolase</keyword>
<sequence>MFLQGDCVVTSASDLASASTCEFAFLRALDAKLGRIEAVIENDDPLRRRAAGLGIEHERRVLERYREEFGDGVVAVSDPFDKRDGASVAAAVAQTLAAFTVGAPVIFQACFRDKGFIGFADFIVRQHDGRYLVQDTKLARRAKVSALLQLAAYAEQLDRLGIPRTDTVELLLGDGAVSSHRLDDIAPVYRRRRARLEQIVAERLADSGPVVWGDPRYECDGRCDTCVREIERTRSVLLVAGLRTTQATSLAEVGVNTIEELAVSTGSVPGILDATLANLRAQAGLQIAAEEAEARAAVAEVPVVASGGGGVSGGEVPVVASGGEVPVVASGDGVPVVPTGDGVPVVLSAGRDILPPPIIVRDASALGAIPPPSPGDLFFDFEGDPLYTEGKAEQWGIDYLFGMVDSTETFTSLWAHSFRDEKAALEGFLDLVALRRAAHPDMHVYHYADYERAHLRSIAARHGVREAEVDQLLRDSVLVDLFPIIKRAVLVGSRSYSLKKLEALYMGSQLREAEVKNGAESIGQYVRARELAESDAIEEETGLPGRIVADRILADIADYNRYDCISTLRLRDWLLARAQDAGVRPVVRVVGVEREHETSPLAAVLRDWAGSADGRDSDHTALALAGAAIGYHEREEKSFWWAHFFRAEQPMELWEEQRNVIIVDPAASRVRQGWVATDHRRVERRLVELRGRVALGSRFSVGAQLMVLYEPPAPCPQPDLVPGSRMSHRIIVREVLLDGLLVEETAINAVTWNELPSAVVPGPPPPAGRQRGAIEEWAAEIVSVNEGGPVADDGTALAPIWPKNAVIDILRRMPPRTRDGCLIITTQDDPIVAITEAILRLDSSYLAVQGPPGTGKTYCGSHVIAALVREHHMKIGVVAQSHAVIENLLGAVVAAGVPPELVGKVPKDASATAATAAPVPSPVFRALAKNQHARFTAEQAESGFVLGGTAWDFANAGRVARGLLDLLVIDEAGQFSLASTIAAGVSARNLLLLGDPQQLPQVSQNSHPEPIDESVLGWVAQDHDVLPSGFGVFLAESRRLHPAVAAPVSALSYGGELRSHPSASERTLLGVEPGLHPVPIRHEGNTTGSVEEAEQVVDIIRSLQGSSWLDSGEGGGPRPLDTADFIVVTPYNAQLVVIEEALVSAGFGGVAVGTVDKFQGQEAVIAIVSLAASSSQVAPRGLEFLLLKNRLNVAISRAKWAAYLVYSPELADGLPHTVEGVARVSAFIRLIESQRSDETHNLL</sequence>
<keyword evidence="4" id="KW-0067">ATP-binding</keyword>
<reference evidence="8" key="1">
    <citation type="submission" date="2017-03" db="EMBL/GenBank/DDBJ databases">
        <authorList>
            <person name="Lund M.B."/>
        </authorList>
    </citation>
    <scope>NUCLEOTIDE SEQUENCE [LARGE SCALE GENOMIC DNA]</scope>
</reference>
<dbReference type="NCBIfam" id="TIGR03491">
    <property type="entry name" value="TM0106 family RecB-like putative nuclease"/>
    <property type="match status" value="1"/>
</dbReference>
<dbReference type="InterPro" id="IPR038720">
    <property type="entry name" value="YprB_RNase_H-like_dom"/>
</dbReference>
<organism evidence="7 8">
    <name type="scientific">Candidatus Lumbricidiphila eiseniae</name>
    <dbReference type="NCBI Taxonomy" id="1969409"/>
    <lineage>
        <taxon>Bacteria</taxon>
        <taxon>Bacillati</taxon>
        <taxon>Actinomycetota</taxon>
        <taxon>Actinomycetes</taxon>
        <taxon>Micrococcales</taxon>
        <taxon>Microbacteriaceae</taxon>
        <taxon>Candidatus Lumbricidiphila</taxon>
    </lineage>
</organism>
<dbReference type="AlphaFoldDB" id="A0A2A6FNJ7"/>
<dbReference type="GO" id="GO:0016787">
    <property type="term" value="F:hydrolase activity"/>
    <property type="evidence" value="ECO:0007669"/>
    <property type="project" value="UniProtKB-KW"/>
</dbReference>
<evidence type="ECO:0008006" key="9">
    <source>
        <dbReference type="Google" id="ProtNLM"/>
    </source>
</evidence>
<dbReference type="CDD" id="cd17934">
    <property type="entry name" value="DEXXQc_Upf1-like"/>
    <property type="match status" value="1"/>
</dbReference>
<evidence type="ECO:0000256" key="1">
    <source>
        <dbReference type="ARBA" id="ARBA00022741"/>
    </source>
</evidence>
<name>A0A2A6FNJ7_9MICO</name>
<accession>A0A2A6FNJ7</accession>
<dbReference type="InterPro" id="IPR041679">
    <property type="entry name" value="DNA2/NAM7-like_C"/>
</dbReference>
<keyword evidence="3" id="KW-0347">Helicase</keyword>
<dbReference type="InterPro" id="IPR027417">
    <property type="entry name" value="P-loop_NTPase"/>
</dbReference>
<evidence type="ECO:0000256" key="2">
    <source>
        <dbReference type="ARBA" id="ARBA00022801"/>
    </source>
</evidence>
<evidence type="ECO:0000256" key="4">
    <source>
        <dbReference type="ARBA" id="ARBA00022840"/>
    </source>
</evidence>
<dbReference type="GO" id="GO:0043139">
    <property type="term" value="F:5'-3' DNA helicase activity"/>
    <property type="evidence" value="ECO:0007669"/>
    <property type="project" value="TreeGrafter"/>
</dbReference>
<keyword evidence="1" id="KW-0547">Nucleotide-binding</keyword>
<feature type="domain" description="YprB ribonuclease H-like" evidence="6">
    <location>
        <begin position="377"/>
        <end position="574"/>
    </location>
</feature>
<evidence type="ECO:0000256" key="3">
    <source>
        <dbReference type="ARBA" id="ARBA00022806"/>
    </source>
</evidence>
<dbReference type="InterPro" id="IPR012337">
    <property type="entry name" value="RNaseH-like_sf"/>
</dbReference>
<dbReference type="PANTHER" id="PTHR43788:SF8">
    <property type="entry name" value="DNA-BINDING PROTEIN SMUBP-2"/>
    <property type="match status" value="1"/>
</dbReference>
<evidence type="ECO:0000259" key="6">
    <source>
        <dbReference type="Pfam" id="PF13482"/>
    </source>
</evidence>
<dbReference type="SUPFAM" id="SSF53098">
    <property type="entry name" value="Ribonuclease H-like"/>
    <property type="match status" value="1"/>
</dbReference>
<comment type="caution">
    <text evidence="7">The sequence shown here is derived from an EMBL/GenBank/DDBJ whole genome shotgun (WGS) entry which is preliminary data.</text>
</comment>
<dbReference type="Proteomes" id="UP000219994">
    <property type="component" value="Unassembled WGS sequence"/>
</dbReference>
<dbReference type="PANTHER" id="PTHR43788">
    <property type="entry name" value="DNA2/NAM7 HELICASE FAMILY MEMBER"/>
    <property type="match status" value="1"/>
</dbReference>